<dbReference type="SUPFAM" id="SSF158682">
    <property type="entry name" value="TerB-like"/>
    <property type="match status" value="1"/>
</dbReference>
<protein>
    <submittedName>
        <fullName evidence="2">Uncharacterized protein</fullName>
    </submittedName>
</protein>
<dbReference type="OrthoDB" id="7866618at2"/>
<keyword evidence="3" id="KW-1185">Reference proteome</keyword>
<dbReference type="Proteomes" id="UP000076128">
    <property type="component" value="Chromosome"/>
</dbReference>
<dbReference type="STRING" id="1335048.AKL17_0405"/>
<dbReference type="AlphaFoldDB" id="A0A159YZ43"/>
<dbReference type="KEGG" id="daa:AKL17_0405"/>
<dbReference type="Gene3D" id="1.10.3680.10">
    <property type="entry name" value="TerB-like"/>
    <property type="match status" value="1"/>
</dbReference>
<evidence type="ECO:0000313" key="3">
    <source>
        <dbReference type="Proteomes" id="UP000076128"/>
    </source>
</evidence>
<sequence length="243" mass="24683">MSLVKTLARVALGVAAYKGIKHAMKPGPGGSQSGLGGMLDRVSRPSEGSVLDKVIGNLGGGQSGQGGGLQGMLAGGGIGGMLGGILSGAGIGNAEEPQHSPAPGQPGFVDKLREAETQNGEPVVPPTPQEEAAAALMLRSMIQAAKADGEMDPEERRKILGNMGNATPSDLDFLIREMAAPVDPEALAAETPDGMQREIYAAALMAIDLDHPAERVHLARLGAALNLTASDMAEIEAQALPAA</sequence>
<dbReference type="CDD" id="cd07178">
    <property type="entry name" value="terB_like_YebE"/>
    <property type="match status" value="1"/>
</dbReference>
<dbReference type="RefSeq" id="WP_066809163.1">
    <property type="nucleotide sequence ID" value="NZ_CP012661.1"/>
</dbReference>
<name>A0A159YZ43_9RHOB</name>
<gene>
    <name evidence="2" type="ORF">AKL17_0405</name>
</gene>
<organism evidence="2 3">
    <name type="scientific">Frigidibacter mobilis</name>
    <dbReference type="NCBI Taxonomy" id="1335048"/>
    <lineage>
        <taxon>Bacteria</taxon>
        <taxon>Pseudomonadati</taxon>
        <taxon>Pseudomonadota</taxon>
        <taxon>Alphaproteobacteria</taxon>
        <taxon>Rhodobacterales</taxon>
        <taxon>Paracoccaceae</taxon>
        <taxon>Frigidibacter</taxon>
    </lineage>
</organism>
<evidence type="ECO:0000313" key="2">
    <source>
        <dbReference type="EMBL" id="AMY67667.1"/>
    </source>
</evidence>
<reference evidence="2 3" key="1">
    <citation type="submission" date="2015-09" db="EMBL/GenBank/DDBJ databases">
        <title>Complete genome sequence of Defluviimonas alba cai42t isolated from an oilfield in Xinjiang.</title>
        <authorList>
            <person name="Geng S."/>
            <person name="Pan X."/>
            <person name="Wu X."/>
        </authorList>
    </citation>
    <scope>NUCLEOTIDE SEQUENCE [LARGE SCALE GENOMIC DNA]</scope>
    <source>
        <strain evidence="3">cai42</strain>
    </source>
</reference>
<evidence type="ECO:0000256" key="1">
    <source>
        <dbReference type="SAM" id="MobiDB-lite"/>
    </source>
</evidence>
<dbReference type="EMBL" id="CP012661">
    <property type="protein sequence ID" value="AMY67667.1"/>
    <property type="molecule type" value="Genomic_DNA"/>
</dbReference>
<accession>A0A159YZ43</accession>
<dbReference type="InterPro" id="IPR029024">
    <property type="entry name" value="TerB-like"/>
</dbReference>
<feature type="region of interest" description="Disordered" evidence="1">
    <location>
        <begin position="90"/>
        <end position="109"/>
    </location>
</feature>
<dbReference type="InterPro" id="IPR007486">
    <property type="entry name" value="YebE"/>
</dbReference>
<proteinExistence type="predicted"/>
<dbReference type="Pfam" id="PF04391">
    <property type="entry name" value="DUF533"/>
    <property type="match status" value="1"/>
</dbReference>